<organism evidence="1">
    <name type="scientific">Anguilla anguilla</name>
    <name type="common">European freshwater eel</name>
    <name type="synonym">Muraena anguilla</name>
    <dbReference type="NCBI Taxonomy" id="7936"/>
    <lineage>
        <taxon>Eukaryota</taxon>
        <taxon>Metazoa</taxon>
        <taxon>Chordata</taxon>
        <taxon>Craniata</taxon>
        <taxon>Vertebrata</taxon>
        <taxon>Euteleostomi</taxon>
        <taxon>Actinopterygii</taxon>
        <taxon>Neopterygii</taxon>
        <taxon>Teleostei</taxon>
        <taxon>Anguilliformes</taxon>
        <taxon>Anguillidae</taxon>
        <taxon>Anguilla</taxon>
    </lineage>
</organism>
<dbReference type="AlphaFoldDB" id="A0A0E9TLA5"/>
<name>A0A0E9TLA5_ANGAN</name>
<evidence type="ECO:0000313" key="1">
    <source>
        <dbReference type="EMBL" id="JAH54376.1"/>
    </source>
</evidence>
<reference evidence="1" key="1">
    <citation type="submission" date="2014-11" db="EMBL/GenBank/DDBJ databases">
        <authorList>
            <person name="Amaro Gonzalez C."/>
        </authorList>
    </citation>
    <scope>NUCLEOTIDE SEQUENCE</scope>
</reference>
<protein>
    <submittedName>
        <fullName evidence="1">Uncharacterized protein</fullName>
    </submittedName>
</protein>
<accession>A0A0E9TLA5</accession>
<reference evidence="1" key="2">
    <citation type="journal article" date="2015" name="Fish Shellfish Immunol.">
        <title>Early steps in the European eel (Anguilla anguilla)-Vibrio vulnificus interaction in the gills: Role of the RtxA13 toxin.</title>
        <authorList>
            <person name="Callol A."/>
            <person name="Pajuelo D."/>
            <person name="Ebbesson L."/>
            <person name="Teles M."/>
            <person name="MacKenzie S."/>
            <person name="Amaro C."/>
        </authorList>
    </citation>
    <scope>NUCLEOTIDE SEQUENCE</scope>
</reference>
<dbReference type="EMBL" id="GBXM01054201">
    <property type="protein sequence ID" value="JAH54376.1"/>
    <property type="molecule type" value="Transcribed_RNA"/>
</dbReference>
<sequence length="40" mass="4949">MDDMKSLYSPVMEHLREIRRKERSKINQSIFPSMYKRTFV</sequence>
<proteinExistence type="predicted"/>